<reference evidence="1 2" key="1">
    <citation type="submission" date="2019-03" db="EMBL/GenBank/DDBJ databases">
        <title>The complete genome sequence of Swingsia_sp. F3b2 LMG30590(T).</title>
        <authorList>
            <person name="Chua K.-O."/>
            <person name="Chan K.-G."/>
            <person name="See-Too W.-S."/>
        </authorList>
    </citation>
    <scope>NUCLEOTIDE SEQUENCE [LARGE SCALE GENOMIC DNA]</scope>
    <source>
        <strain evidence="1 2">F3b2</strain>
    </source>
</reference>
<dbReference type="Pfam" id="PF02082">
    <property type="entry name" value="Rrf2"/>
    <property type="match status" value="1"/>
</dbReference>
<dbReference type="EMBL" id="CP038231">
    <property type="protein sequence ID" value="QDH13434.1"/>
    <property type="molecule type" value="Genomic_DNA"/>
</dbReference>
<dbReference type="Gene3D" id="1.10.10.10">
    <property type="entry name" value="Winged helix-like DNA-binding domain superfamily/Winged helix DNA-binding domain"/>
    <property type="match status" value="1"/>
</dbReference>
<dbReference type="KEGG" id="swf:E3E12_03585"/>
<dbReference type="SUPFAM" id="SSF46785">
    <property type="entry name" value="Winged helix' DNA-binding domain"/>
    <property type="match status" value="1"/>
</dbReference>
<dbReference type="InterPro" id="IPR030489">
    <property type="entry name" value="TR_Rrf2-type_CS"/>
</dbReference>
<evidence type="ECO:0000313" key="2">
    <source>
        <dbReference type="Proteomes" id="UP000318709"/>
    </source>
</evidence>
<dbReference type="OrthoDB" id="9800519at2"/>
<dbReference type="RefSeq" id="WP_141443108.1">
    <property type="nucleotide sequence ID" value="NZ_CP038231.1"/>
</dbReference>
<dbReference type="InterPro" id="IPR036390">
    <property type="entry name" value="WH_DNA-bd_sf"/>
</dbReference>
<dbReference type="PANTHER" id="PTHR33221:SF16">
    <property type="entry name" value="HTH-TYPE TRANSCRIPTIONAL REGULATOR SLR0846-RELATED"/>
    <property type="match status" value="1"/>
</dbReference>
<proteinExistence type="predicted"/>
<keyword evidence="2" id="KW-1185">Reference proteome</keyword>
<organism evidence="1 2">
    <name type="scientific">Formicincola oecophyllae</name>
    <dbReference type="NCBI Taxonomy" id="2558361"/>
    <lineage>
        <taxon>Bacteria</taxon>
        <taxon>Pseudomonadati</taxon>
        <taxon>Pseudomonadota</taxon>
        <taxon>Alphaproteobacteria</taxon>
        <taxon>Acetobacterales</taxon>
        <taxon>Acetobacteraceae</taxon>
        <taxon>Formicincola</taxon>
    </lineage>
</organism>
<dbReference type="AlphaFoldDB" id="A0A4Y6U8C8"/>
<dbReference type="PROSITE" id="PS01332">
    <property type="entry name" value="HTH_RRF2_1"/>
    <property type="match status" value="1"/>
</dbReference>
<dbReference type="Proteomes" id="UP000318709">
    <property type="component" value="Chromosome"/>
</dbReference>
<accession>A0A4Y6U8C8</accession>
<gene>
    <name evidence="1" type="ORF">E3E12_03585</name>
</gene>
<dbReference type="PANTHER" id="PTHR33221">
    <property type="entry name" value="WINGED HELIX-TURN-HELIX TRANSCRIPTIONAL REGULATOR, RRF2 FAMILY"/>
    <property type="match status" value="1"/>
</dbReference>
<dbReference type="InterPro" id="IPR036388">
    <property type="entry name" value="WH-like_DNA-bd_sf"/>
</dbReference>
<dbReference type="PROSITE" id="PS51197">
    <property type="entry name" value="HTH_RRF2_2"/>
    <property type="match status" value="1"/>
</dbReference>
<dbReference type="InterPro" id="IPR000944">
    <property type="entry name" value="Tscrpt_reg_Rrf2"/>
</dbReference>
<protein>
    <submittedName>
        <fullName evidence="1">Rrf2 family transcriptional regulator</fullName>
    </submittedName>
</protein>
<evidence type="ECO:0000313" key="1">
    <source>
        <dbReference type="EMBL" id="QDH13434.1"/>
    </source>
</evidence>
<dbReference type="GO" id="GO:0005829">
    <property type="term" value="C:cytosol"/>
    <property type="evidence" value="ECO:0007669"/>
    <property type="project" value="TreeGrafter"/>
</dbReference>
<name>A0A4Y6U8C8_9PROT</name>
<sequence length="148" mass="16006">MLIKNERVLTALAIMLDIAFHGGREGVVSGSDIAARGGLQRRGIEPILQSLARCGLLSSVRGPRGGYRLARSARLITLENIADCVSTQTPLSRPRQDSLFQVVMVPVWEGLNDSVKKLLATTTLDDMVIKARKAGLKPATEEPIAFVI</sequence>
<dbReference type="GO" id="GO:0003700">
    <property type="term" value="F:DNA-binding transcription factor activity"/>
    <property type="evidence" value="ECO:0007669"/>
    <property type="project" value="TreeGrafter"/>
</dbReference>